<feature type="compositionally biased region" description="Acidic residues" evidence="3">
    <location>
        <begin position="1497"/>
        <end position="1511"/>
    </location>
</feature>
<keyword evidence="2" id="KW-0175">Coiled coil</keyword>
<accession>A0A9W6F974</accession>
<feature type="region of interest" description="Disordered" evidence="3">
    <location>
        <begin position="1293"/>
        <end position="1422"/>
    </location>
</feature>
<feature type="compositionally biased region" description="Gly residues" evidence="3">
    <location>
        <begin position="1671"/>
        <end position="1683"/>
    </location>
</feature>
<evidence type="ECO:0000313" key="5">
    <source>
        <dbReference type="Proteomes" id="UP001165080"/>
    </source>
</evidence>
<protein>
    <submittedName>
        <fullName evidence="4">WD repeat-containing protein 49</fullName>
    </submittedName>
</protein>
<dbReference type="PROSITE" id="PS50294">
    <property type="entry name" value="WD_REPEATS_REGION"/>
    <property type="match status" value="1"/>
</dbReference>
<evidence type="ECO:0000256" key="1">
    <source>
        <dbReference type="PROSITE-ProRule" id="PRU00221"/>
    </source>
</evidence>
<gene>
    <name evidence="4" type="primary">PLEST012002</name>
    <name evidence="4" type="ORF">PLESTB_001599300</name>
</gene>
<feature type="coiled-coil region" evidence="2">
    <location>
        <begin position="994"/>
        <end position="1056"/>
    </location>
</feature>
<dbReference type="InterPro" id="IPR001680">
    <property type="entry name" value="WD40_rpt"/>
</dbReference>
<feature type="coiled-coil region" evidence="2">
    <location>
        <begin position="933"/>
        <end position="960"/>
    </location>
</feature>
<feature type="repeat" description="WD" evidence="1">
    <location>
        <begin position="554"/>
        <end position="595"/>
    </location>
</feature>
<feature type="compositionally biased region" description="Low complexity" evidence="3">
    <location>
        <begin position="1352"/>
        <end position="1363"/>
    </location>
</feature>
<feature type="compositionally biased region" description="Gly residues" evidence="3">
    <location>
        <begin position="1634"/>
        <end position="1653"/>
    </location>
</feature>
<dbReference type="InterPro" id="IPR015943">
    <property type="entry name" value="WD40/YVTN_repeat-like_dom_sf"/>
</dbReference>
<evidence type="ECO:0000256" key="2">
    <source>
        <dbReference type="SAM" id="Coils"/>
    </source>
</evidence>
<sequence length="1816" mass="190677">MLGSTEDNRGAGHYGAIITPSFAFGLDVACKNCLWHIEGERMLWSVGAQMALYNTQSHEMRFIPLADRGARALVLAVAHNFKYFAVAERVPGLEYDQISVYAFGGDKRVKTLPLEPGATRPESSRVECMHFSENSKYLMVQYGTPDWTLVIWRWYNGKVLASHRMESRPVLSARFSPVDDLLLAVMSPTSLCQYRLDLDREVLSVTAAPQHWEPFQLSSMSWIAGNMVAAVGAGGLVQVFQQSTTRMTTRVEPLSRGAAAEAEEEAAAAASSSGREHLLVVASRGRGFIAGGTSGTVYFFEPPSVEQKRAGIRDLYVLVRRLSVDLPPPPDLGSGQGHRGHRPAGAASALPPGITLPLPPGVNPGLSGTRPLVLLSVSAGDEEVVAVSAYGDVAVASMAVVLEREEKPIAEVVGPELLEGEPFTRLMGGFMTGRVVGLAAAATQPLIAAVSSDDRQLRVWNYEARRCVASLSLEDEPLCLDLHPGGQLLLLALPDKIKMLSVMLDALEPLFEVAMKRPTALRFSTGGAMFAYVGRTNALHLHATYHGQPLLAVLKAHASAVSDLRFSADDRMLVSVGAGGAVYFWDLSSYSRVMDLELVDKQALYCSVAVSNSETGAAVVRASDGRVQQIYNGKVQYEVACRGSLTAPSCLLGADKVLLAADEYGGVVSHVWPSELPPRPGFGSLAPPPHPYPLHSAVGGGISRMVLVPSRGLLFTAGGDGTVLMSSVALVLDGILLEAAQGGLGGSHPRSRQLATLPSRLSTSASQRTLGGIGAVSLAASTAAATVGSCSSSSSPYYITIPEDRLLALRERAIEVAMRVGSAKNDAEYQAFRATQLLRDTISRLEGELEAAQAALADKDVAIARMQESGALNERKVVKELEGAHMSAAEELEALYEKRLLVEMERVKVMAAARDDMRYRGEEEVRRLRALHEREMDEQRSAYEAQLAALEARMAEAGEARQEQDRFFSEYVKQAEEDFEDHSDRINKKVHVLAEAAEGREQKLKADNNILKRTNLRLKADKTIDMKRMDKLTTDNAQLREQTEDLRITIAKLTKELEERDAVNADNYVTIQQLRRKVQELEKHKYVLSYKAESYSKNLEPQQEEISRLQEALEGHGRELLSQANRAQILTRHVAEKDAALRTAKTGLAAFKRRCELQDAAITSFAQELYAAMQLPDDRSVHGKSSRQKALDDLVRKYCLGDPRVSANRNAASEAIATAAAAETRVVLLQWRLDQDARTSRVTSRISLQQNAQLLRELQVAQQDNRALRDRVDAAVVALRELQHRYAMLERKAGLRSGPRSTAGGAGGAGAGAGAGEGPEEELTAEGGGSGGEEEGGGAVVSMAGRVPPSRPVSGAGPAASSPSPHPARRTSAALTGANSLPRHSHAQPHPQPHGGQRPGTAGGARPPSPGWGLHRSVGGGASARASIGGVGSVGGGAAGVSKGAPLKAFADLLVSERQRMQSLATQLESGAMAVERQQRALLGLRDQLAAAAAVGADDDDGDGDGDDGEEAGTGGGGGGQGEGYGYELVGAEVSLGRMQGGWSTGRFAGVGLQEGQQGEEVEGGGRGGAEGEGEGDVADSTATTGGSGSGSGEGGEAGASGREWDAGRQQQQPVLGGAGSSTGTSRRVTLVSAGGGAGGGGGGGGGSTGGGVSPFTYNAPGLRGLNVAVGGAGGSGNSGGGATPTRFHTQPGTNGRPLTASVSPRLVGPASRRSTASPSGLPTSPTTTTTTASASRLRPSSSTAGVRSSTGLSPGTSTGGVGAGAGVAGSGGRSTSPTGRRRPSSAGGVGLRAFTDDKVDRFRPAPTSSQQELPF</sequence>
<keyword evidence="1" id="KW-0853">WD repeat</keyword>
<proteinExistence type="predicted"/>
<name>A0A9W6F974_9CHLO</name>
<organism evidence="4 5">
    <name type="scientific">Pleodorina starrii</name>
    <dbReference type="NCBI Taxonomy" id="330485"/>
    <lineage>
        <taxon>Eukaryota</taxon>
        <taxon>Viridiplantae</taxon>
        <taxon>Chlorophyta</taxon>
        <taxon>core chlorophytes</taxon>
        <taxon>Chlorophyceae</taxon>
        <taxon>CS clade</taxon>
        <taxon>Chlamydomonadales</taxon>
        <taxon>Volvocaceae</taxon>
        <taxon>Pleodorina</taxon>
    </lineage>
</organism>
<dbReference type="PANTHER" id="PTHR32215:SF0">
    <property type="entry name" value="CILIA- AND FLAGELLA-ASSOCIATED PROTEIN 57"/>
    <property type="match status" value="1"/>
</dbReference>
<dbReference type="PROSITE" id="PS50082">
    <property type="entry name" value="WD_REPEATS_2"/>
    <property type="match status" value="1"/>
</dbReference>
<keyword evidence="5" id="KW-1185">Reference proteome</keyword>
<dbReference type="Proteomes" id="UP001165080">
    <property type="component" value="Unassembled WGS sequence"/>
</dbReference>
<dbReference type="Gene3D" id="2.130.10.10">
    <property type="entry name" value="YVTN repeat-like/Quinoprotein amine dehydrogenase"/>
    <property type="match status" value="2"/>
</dbReference>
<feature type="coiled-coil region" evidence="2">
    <location>
        <begin position="835"/>
        <end position="898"/>
    </location>
</feature>
<feature type="region of interest" description="Disordered" evidence="3">
    <location>
        <begin position="1553"/>
        <end position="1816"/>
    </location>
</feature>
<feature type="compositionally biased region" description="Low complexity" evidence="3">
    <location>
        <begin position="1715"/>
        <end position="1757"/>
    </location>
</feature>
<feature type="coiled-coil region" evidence="2">
    <location>
        <begin position="1251"/>
        <end position="1292"/>
    </location>
</feature>
<dbReference type="Pfam" id="PF00400">
    <property type="entry name" value="WD40"/>
    <property type="match status" value="1"/>
</dbReference>
<dbReference type="InterPro" id="IPR052993">
    <property type="entry name" value="CFA-57"/>
</dbReference>
<evidence type="ECO:0000313" key="4">
    <source>
        <dbReference type="EMBL" id="GLC60331.1"/>
    </source>
</evidence>
<feature type="compositionally biased region" description="Gly residues" evidence="3">
    <location>
        <begin position="1586"/>
        <end position="1599"/>
    </location>
</feature>
<feature type="compositionally biased region" description="Basic and acidic residues" evidence="3">
    <location>
        <begin position="1795"/>
        <end position="1804"/>
    </location>
</feature>
<comment type="caution">
    <text evidence="4">The sequence shown here is derived from an EMBL/GenBank/DDBJ whole genome shotgun (WGS) entry which is preliminary data.</text>
</comment>
<dbReference type="SMART" id="SM00320">
    <property type="entry name" value="WD40"/>
    <property type="match status" value="6"/>
</dbReference>
<dbReference type="PANTHER" id="PTHR32215">
    <property type="entry name" value="CILIA- AND FLAGELLA-ASSOCIATED PROTEIN 57"/>
    <property type="match status" value="1"/>
</dbReference>
<dbReference type="SUPFAM" id="SSF50998">
    <property type="entry name" value="Quinoprotein alcohol dehydrogenase-like"/>
    <property type="match status" value="1"/>
</dbReference>
<feature type="compositionally biased region" description="Gly residues" evidence="3">
    <location>
        <begin position="1304"/>
        <end position="1317"/>
    </location>
</feature>
<evidence type="ECO:0000256" key="3">
    <source>
        <dbReference type="SAM" id="MobiDB-lite"/>
    </source>
</evidence>
<feature type="compositionally biased region" description="Low complexity" evidence="3">
    <location>
        <begin position="1622"/>
        <end position="1633"/>
    </location>
</feature>
<feature type="compositionally biased region" description="Gly residues" evidence="3">
    <location>
        <begin position="1512"/>
        <end position="1524"/>
    </location>
</feature>
<feature type="compositionally biased region" description="Polar residues" evidence="3">
    <location>
        <begin position="1807"/>
        <end position="1816"/>
    </location>
</feature>
<dbReference type="InterPro" id="IPR011047">
    <property type="entry name" value="Quinoprotein_ADH-like_sf"/>
</dbReference>
<dbReference type="OrthoDB" id="543593at2759"/>
<reference evidence="4 5" key="1">
    <citation type="journal article" date="2023" name="Commun. Biol.">
        <title>Reorganization of the ancestral sex-determining regions during the evolution of trioecy in Pleodorina starrii.</title>
        <authorList>
            <person name="Takahashi K."/>
            <person name="Suzuki S."/>
            <person name="Kawai-Toyooka H."/>
            <person name="Yamamoto K."/>
            <person name="Hamaji T."/>
            <person name="Ootsuki R."/>
            <person name="Yamaguchi H."/>
            <person name="Kawachi M."/>
            <person name="Higashiyama T."/>
            <person name="Nozaki H."/>
        </authorList>
    </citation>
    <scope>NUCLEOTIDE SEQUENCE [LARGE SCALE GENOMIC DNA]</scope>
    <source>
        <strain evidence="4 5">NIES-4479</strain>
    </source>
</reference>
<feature type="compositionally biased region" description="Gly residues" evidence="3">
    <location>
        <begin position="1758"/>
        <end position="1773"/>
    </location>
</feature>
<feature type="region of interest" description="Disordered" evidence="3">
    <location>
        <begin position="1494"/>
        <end position="1524"/>
    </location>
</feature>
<dbReference type="EMBL" id="BRXU01000033">
    <property type="protein sequence ID" value="GLC60331.1"/>
    <property type="molecule type" value="Genomic_DNA"/>
</dbReference>